<feature type="region of interest" description="Disordered" evidence="11">
    <location>
        <begin position="41"/>
        <end position="72"/>
    </location>
</feature>
<evidence type="ECO:0000256" key="8">
    <source>
        <dbReference type="ARBA" id="ARBA00023034"/>
    </source>
</evidence>
<evidence type="ECO:0000256" key="6">
    <source>
        <dbReference type="ARBA" id="ARBA00022968"/>
    </source>
</evidence>
<gene>
    <name evidence="15" type="ORF">BN848_0119680</name>
</gene>
<keyword evidence="12" id="KW-0732">Signal</keyword>
<dbReference type="GO" id="GO:0009100">
    <property type="term" value="P:glycoprotein metabolic process"/>
    <property type="evidence" value="ECO:0007669"/>
    <property type="project" value="UniProtKB-ARBA"/>
</dbReference>
<dbReference type="InterPro" id="IPR020845">
    <property type="entry name" value="AMP-binding_CS"/>
</dbReference>
<evidence type="ECO:0000259" key="13">
    <source>
        <dbReference type="Pfam" id="PF00501"/>
    </source>
</evidence>
<dbReference type="InterPro" id="IPR029044">
    <property type="entry name" value="Nucleotide-diphossugar_trans"/>
</dbReference>
<reference evidence="15" key="1">
    <citation type="submission" date="2013-05" db="EMBL/GenBank/DDBJ databases">
        <title>Draft genome sequences of six wheat associated Fusarium spp. isolates.</title>
        <authorList>
            <person name="Moolhuijzen P.M."/>
            <person name="Manners J.M."/>
            <person name="Wilcox S."/>
            <person name="Bellgard M.I."/>
            <person name="Gardiner D.M."/>
        </authorList>
    </citation>
    <scope>NUCLEOTIDE SEQUENCE</scope>
    <source>
        <strain evidence="15">CS3487</strain>
        <strain evidence="15">CS3487</strain>
    </source>
</reference>
<evidence type="ECO:0000256" key="7">
    <source>
        <dbReference type="ARBA" id="ARBA00022989"/>
    </source>
</evidence>
<dbReference type="AlphaFoldDB" id="A0A096PEU5"/>
<evidence type="ECO:0000256" key="12">
    <source>
        <dbReference type="SAM" id="SignalP"/>
    </source>
</evidence>
<dbReference type="GO" id="GO:0006631">
    <property type="term" value="P:fatty acid metabolic process"/>
    <property type="evidence" value="ECO:0007669"/>
    <property type="project" value="TreeGrafter"/>
</dbReference>
<dbReference type="PANTHER" id="PTHR43201">
    <property type="entry name" value="ACYL-COA SYNTHETASE"/>
    <property type="match status" value="1"/>
</dbReference>
<evidence type="ECO:0000259" key="14">
    <source>
        <dbReference type="Pfam" id="PF13193"/>
    </source>
</evidence>
<dbReference type="InterPro" id="IPR045851">
    <property type="entry name" value="AMP-bd_C_sf"/>
</dbReference>
<dbReference type="SUPFAM" id="SSF56801">
    <property type="entry name" value="Acetyl-CoA synthetase-like"/>
    <property type="match status" value="1"/>
</dbReference>
<dbReference type="InterPro" id="IPR042099">
    <property type="entry name" value="ANL_N_sf"/>
</dbReference>
<comment type="subcellular location">
    <subcellularLocation>
        <location evidence="10">Endomembrane system</location>
        <topology evidence="10">Single-pass type II membrane protein</topology>
    </subcellularLocation>
    <subcellularLocation>
        <location evidence="1">Golgi apparatus membrane</location>
        <topology evidence="1">Single-pass membrane protein</topology>
    </subcellularLocation>
</comment>
<keyword evidence="6" id="KW-0735">Signal-anchor</keyword>
<evidence type="ECO:0000256" key="10">
    <source>
        <dbReference type="ARBA" id="ARBA00060399"/>
    </source>
</evidence>
<keyword evidence="5" id="KW-0812">Transmembrane</keyword>
<evidence type="ECO:0000256" key="9">
    <source>
        <dbReference type="ARBA" id="ARBA00023136"/>
    </source>
</evidence>
<evidence type="ECO:0000256" key="4">
    <source>
        <dbReference type="ARBA" id="ARBA00022679"/>
    </source>
</evidence>
<comment type="similarity">
    <text evidence="2">Belongs to the glycosyltransferase 32 family.</text>
</comment>
<dbReference type="Pfam" id="PF00501">
    <property type="entry name" value="AMP-binding"/>
    <property type="match status" value="1"/>
</dbReference>
<dbReference type="GO" id="GO:0016757">
    <property type="term" value="F:glycosyltransferase activity"/>
    <property type="evidence" value="ECO:0007669"/>
    <property type="project" value="UniProtKB-KW"/>
</dbReference>
<accession>A0A096PEU5</accession>
<dbReference type="PANTHER" id="PTHR43201:SF30">
    <property type="entry name" value="AMP-DEPENDENT SYNTHETASE_LIGASE DOMAIN-CONTAINING PROTEIN"/>
    <property type="match status" value="1"/>
</dbReference>
<evidence type="ECO:0000256" key="5">
    <source>
        <dbReference type="ARBA" id="ARBA00022692"/>
    </source>
</evidence>
<keyword evidence="3" id="KW-0328">Glycosyltransferase</keyword>
<protein>
    <submittedName>
        <fullName evidence="15">WGS project CBME000000000 data, contig CS3487_c001900</fullName>
    </submittedName>
</protein>
<dbReference type="Gene3D" id="3.90.550.20">
    <property type="match status" value="1"/>
</dbReference>
<keyword evidence="4" id="KW-0808">Transferase</keyword>
<evidence type="ECO:0000256" key="11">
    <source>
        <dbReference type="SAM" id="MobiDB-lite"/>
    </source>
</evidence>
<proteinExistence type="inferred from homology"/>
<dbReference type="Gene3D" id="3.30.300.30">
    <property type="match status" value="1"/>
</dbReference>
<feature type="compositionally biased region" description="Basic and acidic residues" evidence="11">
    <location>
        <begin position="59"/>
        <end position="70"/>
    </location>
</feature>
<feature type="domain" description="AMP-dependent synthetase/ligase" evidence="13">
    <location>
        <begin position="429"/>
        <end position="836"/>
    </location>
</feature>
<feature type="signal peptide" evidence="12">
    <location>
        <begin position="1"/>
        <end position="26"/>
    </location>
</feature>
<feature type="chain" id="PRO_5001929757" evidence="12">
    <location>
        <begin position="27"/>
        <end position="1008"/>
    </location>
</feature>
<dbReference type="PROSITE" id="PS00455">
    <property type="entry name" value="AMP_BINDING"/>
    <property type="match status" value="1"/>
</dbReference>
<dbReference type="EMBL" id="CBME010001893">
    <property type="protein sequence ID" value="CEG03143.1"/>
    <property type="molecule type" value="Genomic_DNA"/>
</dbReference>
<keyword evidence="9" id="KW-0472">Membrane</keyword>
<dbReference type="InterPro" id="IPR025110">
    <property type="entry name" value="AMP-bd_C"/>
</dbReference>
<dbReference type="SUPFAM" id="SSF53448">
    <property type="entry name" value="Nucleotide-diphospho-sugar transferases"/>
    <property type="match status" value="1"/>
</dbReference>
<comment type="caution">
    <text evidence="15">The sequence shown here is derived from an EMBL/GenBank/DDBJ whole genome shotgun (WGS) entry which is preliminary data.</text>
</comment>
<dbReference type="GO" id="GO:0031956">
    <property type="term" value="F:medium-chain fatty acid-CoA ligase activity"/>
    <property type="evidence" value="ECO:0007669"/>
    <property type="project" value="TreeGrafter"/>
</dbReference>
<organism evidence="15">
    <name type="scientific">Fusarium pseudograminearum CS3487</name>
    <dbReference type="NCBI Taxonomy" id="1318458"/>
    <lineage>
        <taxon>Eukaryota</taxon>
        <taxon>Fungi</taxon>
        <taxon>Dikarya</taxon>
        <taxon>Ascomycota</taxon>
        <taxon>Pezizomycotina</taxon>
        <taxon>Sordariomycetes</taxon>
        <taxon>Hypocreomycetidae</taxon>
        <taxon>Hypocreales</taxon>
        <taxon>Nectriaceae</taxon>
        <taxon>Fusarium</taxon>
    </lineage>
</organism>
<dbReference type="InterPro" id="IPR007577">
    <property type="entry name" value="GlycoTrfase_DXD_sugar-bd_CS"/>
</dbReference>
<dbReference type="Pfam" id="PF04488">
    <property type="entry name" value="Gly_transf_sug"/>
    <property type="match status" value="1"/>
</dbReference>
<name>A0A096PEU5_FUSPS</name>
<keyword evidence="7" id="KW-1133">Transmembrane helix</keyword>
<dbReference type="Pfam" id="PF13193">
    <property type="entry name" value="AMP-binding_C"/>
    <property type="match status" value="1"/>
</dbReference>
<dbReference type="Gene3D" id="3.40.50.12780">
    <property type="entry name" value="N-terminal domain of ligase-like"/>
    <property type="match status" value="1"/>
</dbReference>
<dbReference type="InterPro" id="IPR000873">
    <property type="entry name" value="AMP-dep_synth/lig_dom"/>
</dbReference>
<evidence type="ECO:0000313" key="15">
    <source>
        <dbReference type="EMBL" id="CEG03143.1"/>
    </source>
</evidence>
<dbReference type="FunFam" id="3.90.550.20:FF:000002">
    <property type="entry name" value="Initiation-specific alpha-1,6-mannosyltransferase"/>
    <property type="match status" value="1"/>
</dbReference>
<evidence type="ECO:0000256" key="1">
    <source>
        <dbReference type="ARBA" id="ARBA00004194"/>
    </source>
</evidence>
<evidence type="ECO:0000256" key="3">
    <source>
        <dbReference type="ARBA" id="ARBA00022676"/>
    </source>
</evidence>
<sequence>MLNSRRAIVAAVFVLTFFFLLTRSHSSTSVVPAAQNAAAAADTSKNDAPASNEAVPPPPEKKEPEMEVKERRTRPRIDMSGMTTYEKLEYAYPYDVTSKFPAYIWQTWKQSPDQGDFQFKDHHGSWREEHPGFVHEVVTDDVAVNLIRLLYATVPEVVEAYRSLPMPVLKADFFRYLILFARGGIYSDIDTYAIQSSVKWLPEQISRDTIGLVIGIEADPDRPDWAQWYSRRIQFCQWTIQAKPGHPALRDIINRITKKTLDEKRKGTLETFVDRNVVEFTGPAVWTDAIIDYFNDGRFFDMSQSKGTIDYKNFTGMETSKRVGDVVVLPITSFSPGVGQMGSKEPDDPMAYVKHDFEGTWKPETAPAFPQVLLHHSQLRLVQDQIVEGVSVCPPAAAAAVESLRKTCLSTRTAPPLYNGTIPEHFASVVSAHGDREAVIARTPTPHSHESTLTYYALDSLSNSLAHSLSSLGVRKGDRVAVSLGNGPEFAALTYACFKLGAILVPLNPGFNEHQVIAALKHLAIKTLIIGAVTDLAYKPGRGRSNEHLLRSVVGDVSASKVQSEAVPSLCNVVVFDNLACHPDVKFDLKGCRAFTPYYSLVDGSVNSVKPDSPLSPSDVINIQFTSGTTSMPKAAMLSHRAILNNGALIAHRMGLHADDRIVVPPPLFHCFGCVLGYMATATTGAGILFPSPAFDPEATLRMVVDHEATGLYGVNTMLVAVLEALNRGDVVPHDPKHLTKGIVAGSSVPPSLMSTLYKRLGLDDLVICYGMTETAPVSCMTSPSDPIDKRTSSIGKVMPHTGLKIVDPLDHSKILPVGKRGELATAGYLVMEGYYGDKARTSEVRVPDPEDGTVWMYSGDEAEMDEQGYVQITGRIKDLIIRGGENIHPLEVEDCLLTHKGVREASVIGVPDERYGEAVAAFIIPASGWTPLDHMKDVALDEAKVDEDGVLTRDGLRQWVATKLSKHLAPKYVFWIDEYPKTPSGKVQKFKLKEYAKEILGDDGGMA</sequence>
<feature type="compositionally biased region" description="Low complexity" evidence="11">
    <location>
        <begin position="41"/>
        <end position="50"/>
    </location>
</feature>
<evidence type="ECO:0000256" key="2">
    <source>
        <dbReference type="ARBA" id="ARBA00009003"/>
    </source>
</evidence>
<keyword evidence="8" id="KW-0333">Golgi apparatus</keyword>
<feature type="domain" description="AMP-binding enzyme C-terminal" evidence="14">
    <location>
        <begin position="892"/>
        <end position="987"/>
    </location>
</feature>
<dbReference type="GO" id="GO:0000139">
    <property type="term" value="C:Golgi membrane"/>
    <property type="evidence" value="ECO:0007669"/>
    <property type="project" value="UniProtKB-SubCell"/>
</dbReference>